<proteinExistence type="predicted"/>
<dbReference type="STRING" id="471704.A0A151IXE9"/>
<feature type="domain" description="Transposable element P transposase-like RNase H" evidence="1">
    <location>
        <begin position="40"/>
        <end position="115"/>
    </location>
</feature>
<dbReference type="InterPro" id="IPR048365">
    <property type="entry name" value="TNP-like_RNaseH_N"/>
</dbReference>
<evidence type="ECO:0008006" key="6">
    <source>
        <dbReference type="Google" id="ProtNLM"/>
    </source>
</evidence>
<dbReference type="Pfam" id="PF21787">
    <property type="entry name" value="TNP-like_RNaseH_N"/>
    <property type="match status" value="1"/>
</dbReference>
<dbReference type="AlphaFoldDB" id="A0A151IXE9"/>
<protein>
    <recommendedName>
        <fullName evidence="6">THAP domain-containing protein 9</fullName>
    </recommendedName>
</protein>
<evidence type="ECO:0000259" key="2">
    <source>
        <dbReference type="Pfam" id="PF21788"/>
    </source>
</evidence>
<feature type="domain" description="Transposable element P transposase-like GTP-binding insertion" evidence="2">
    <location>
        <begin position="133"/>
        <end position="266"/>
    </location>
</feature>
<evidence type="ECO:0000313" key="4">
    <source>
        <dbReference type="EMBL" id="KYN12733.1"/>
    </source>
</evidence>
<evidence type="ECO:0000259" key="1">
    <source>
        <dbReference type="Pfam" id="PF21787"/>
    </source>
</evidence>
<keyword evidence="5" id="KW-1185">Reference proteome</keyword>
<dbReference type="InterPro" id="IPR048366">
    <property type="entry name" value="TNP-like_GBD"/>
</dbReference>
<accession>A0A151IXE9</accession>
<dbReference type="InterPro" id="IPR048367">
    <property type="entry name" value="TNP-like_RNaseH_C"/>
</dbReference>
<evidence type="ECO:0000259" key="3">
    <source>
        <dbReference type="Pfam" id="PF21789"/>
    </source>
</evidence>
<feature type="domain" description="Transposable element P transposase-like RNase H C-terminal" evidence="3">
    <location>
        <begin position="342"/>
        <end position="373"/>
    </location>
</feature>
<gene>
    <name evidence="4" type="ORF">ALC57_15092</name>
</gene>
<dbReference type="Proteomes" id="UP000078492">
    <property type="component" value="Unassembled WGS sequence"/>
</dbReference>
<dbReference type="Pfam" id="PF21788">
    <property type="entry name" value="TNP-like_GBD"/>
    <property type="match status" value="1"/>
</dbReference>
<sequence length="546" mass="63278">MFCLSVYRRSRCCYKFISEFLLCPSFTTLNTQLNRIPIIPGCNNIILQYLTLNANKMDVKDLNIILAWDEMAIKPALTYDVKNDKIIGFEDWGMTRTRRYADHAIVFYIRCLSSEDTFYVGGEYIVPLYDYVHLQKGVRNNLLNKDLFLNKDARLSERESQCASWDHIITAYEVDRKCFQDRRRMRKLTDSHIFPPLILKMKVKFAVQVLSHTVADFIDMILSLDTDGIVQTSNASMALSKNSAATKEALYFFDDLFDSFNGNSKQGLSSIITQNSGHLKFWQEALHKLNKMEFVEKKSYKSLKRNKPKCLINWRRTIKGVMCLWKMLQTCGFTSLDLKYCNQDHVENFFSGIRRHGHQNNNPTPYLFNTAFKALLTCNITSKHSLSANCKEDEESFLPLLSIMRTEEIECAEENETVVECETTAISDISDVANSLYIDTNKIVNNVKKKMKNLINCAQCNAILEDEETIQILECVIEFAEEHSYFFHETNVKQKFIKTISQETLFTVNFHCTDVQNIVLDTLAHYFILEWCNIINKILNTQANKS</sequence>
<evidence type="ECO:0000313" key="5">
    <source>
        <dbReference type="Proteomes" id="UP000078492"/>
    </source>
</evidence>
<dbReference type="Pfam" id="PF21789">
    <property type="entry name" value="TNP-like_RNaseH_C"/>
    <property type="match status" value="1"/>
</dbReference>
<dbReference type="PANTHER" id="PTHR47577">
    <property type="entry name" value="THAP DOMAIN-CONTAINING PROTEIN 6"/>
    <property type="match status" value="1"/>
</dbReference>
<dbReference type="PANTHER" id="PTHR47577:SF2">
    <property type="entry name" value="THAP DOMAIN CONTAINING 9"/>
    <property type="match status" value="1"/>
</dbReference>
<name>A0A151IXE9_9HYME</name>
<dbReference type="EMBL" id="KQ980807">
    <property type="protein sequence ID" value="KYN12733.1"/>
    <property type="molecule type" value="Genomic_DNA"/>
</dbReference>
<reference evidence="4 5" key="1">
    <citation type="submission" date="2015-09" db="EMBL/GenBank/DDBJ databases">
        <title>Trachymyrmex cornetzi WGS genome.</title>
        <authorList>
            <person name="Nygaard S."/>
            <person name="Hu H."/>
            <person name="Boomsma J."/>
            <person name="Zhang G."/>
        </authorList>
    </citation>
    <scope>NUCLEOTIDE SEQUENCE [LARGE SCALE GENOMIC DNA]</scope>
    <source>
        <strain evidence="4">Tcor2-1</strain>
        <tissue evidence="4">Whole body</tissue>
    </source>
</reference>
<organism evidence="4 5">
    <name type="scientific">Trachymyrmex cornetzi</name>
    <dbReference type="NCBI Taxonomy" id="471704"/>
    <lineage>
        <taxon>Eukaryota</taxon>
        <taxon>Metazoa</taxon>
        <taxon>Ecdysozoa</taxon>
        <taxon>Arthropoda</taxon>
        <taxon>Hexapoda</taxon>
        <taxon>Insecta</taxon>
        <taxon>Pterygota</taxon>
        <taxon>Neoptera</taxon>
        <taxon>Endopterygota</taxon>
        <taxon>Hymenoptera</taxon>
        <taxon>Apocrita</taxon>
        <taxon>Aculeata</taxon>
        <taxon>Formicoidea</taxon>
        <taxon>Formicidae</taxon>
        <taxon>Myrmicinae</taxon>
        <taxon>Trachymyrmex</taxon>
    </lineage>
</organism>